<sequence>MRPVVVLLLLIAVVTAQQHAAFQAKFEKLVTTFLSPNTDKAIDVVAQDMLTQKPIGDLLQHLTEQIIGLVPQSKLESAIGMLTTFQSCLESAGSSLEQAMTAIGNAFQAKLAPVYKKVMTKVKKMRKNKKEDKAILNQAFKIATNGLTKKVVQGVINLCMAKSSKVEFECSVPALKMIMQTAQYNMVYDAKRG</sequence>
<gene>
    <name evidence="1" type="primary">WBGene00284375</name>
</gene>
<accession>A0A8R1Z814</accession>
<reference evidence="2" key="1">
    <citation type="journal article" date="2008" name="Nat. Genet.">
        <title>The Pristionchus pacificus genome provides a unique perspective on nematode lifestyle and parasitism.</title>
        <authorList>
            <person name="Dieterich C."/>
            <person name="Clifton S.W."/>
            <person name="Schuster L.N."/>
            <person name="Chinwalla A."/>
            <person name="Delehaunty K."/>
            <person name="Dinkelacker I."/>
            <person name="Fulton L."/>
            <person name="Fulton R."/>
            <person name="Godfrey J."/>
            <person name="Minx P."/>
            <person name="Mitreva M."/>
            <person name="Roeseler W."/>
            <person name="Tian H."/>
            <person name="Witte H."/>
            <person name="Yang S.P."/>
            <person name="Wilson R.K."/>
            <person name="Sommer R.J."/>
        </authorList>
    </citation>
    <scope>NUCLEOTIDE SEQUENCE [LARGE SCALE GENOMIC DNA]</scope>
    <source>
        <strain evidence="2">PS312</strain>
    </source>
</reference>
<evidence type="ECO:0000313" key="2">
    <source>
        <dbReference type="Proteomes" id="UP000005239"/>
    </source>
</evidence>
<protein>
    <submittedName>
        <fullName evidence="1">Uncharacterized protein</fullName>
    </submittedName>
</protein>
<evidence type="ECO:0000313" key="1">
    <source>
        <dbReference type="EnsemblMetazoa" id="PPA46006.1"/>
    </source>
</evidence>
<dbReference type="AlphaFoldDB" id="A0A2A6D2R8"/>
<organism evidence="1 2">
    <name type="scientific">Pristionchus pacificus</name>
    <name type="common">Parasitic nematode worm</name>
    <dbReference type="NCBI Taxonomy" id="54126"/>
    <lineage>
        <taxon>Eukaryota</taxon>
        <taxon>Metazoa</taxon>
        <taxon>Ecdysozoa</taxon>
        <taxon>Nematoda</taxon>
        <taxon>Chromadorea</taxon>
        <taxon>Rhabditida</taxon>
        <taxon>Rhabditina</taxon>
        <taxon>Diplogasteromorpha</taxon>
        <taxon>Diplogasteroidea</taxon>
        <taxon>Neodiplogasteridae</taxon>
        <taxon>Pristionchus</taxon>
    </lineage>
</organism>
<reference evidence="1" key="2">
    <citation type="submission" date="2022-06" db="UniProtKB">
        <authorList>
            <consortium name="EnsemblMetazoa"/>
        </authorList>
    </citation>
    <scope>IDENTIFICATION</scope>
    <source>
        <strain evidence="1">PS312</strain>
    </source>
</reference>
<name>A0A2A6D2R8_PRIPA</name>
<dbReference type="Proteomes" id="UP000005239">
    <property type="component" value="Unassembled WGS sequence"/>
</dbReference>
<proteinExistence type="predicted"/>
<keyword evidence="2" id="KW-1185">Reference proteome</keyword>
<accession>A0A2A6D2R8</accession>
<dbReference type="EnsemblMetazoa" id="PPA46006.1">
    <property type="protein sequence ID" value="PPA46006.1"/>
    <property type="gene ID" value="WBGene00284375"/>
</dbReference>